<dbReference type="AlphaFoldDB" id="H1S962"/>
<dbReference type="Gene3D" id="3.40.190.10">
    <property type="entry name" value="Periplasmic binding protein-like II"/>
    <property type="match status" value="2"/>
</dbReference>
<evidence type="ECO:0000313" key="3">
    <source>
        <dbReference type="EMBL" id="EHP40912.1"/>
    </source>
</evidence>
<dbReference type="Proteomes" id="UP000005808">
    <property type="component" value="Unassembled WGS sequence"/>
</dbReference>
<feature type="signal peptide" evidence="2">
    <location>
        <begin position="1"/>
        <end position="38"/>
    </location>
</feature>
<name>H1S962_9BURK</name>
<dbReference type="PANTHER" id="PTHR30006:SF2">
    <property type="entry name" value="ABC TRANSPORTER SUBSTRATE-BINDING PROTEIN"/>
    <property type="match status" value="1"/>
</dbReference>
<organism evidence="3 4">
    <name type="scientific">Cupriavidus basilensis OR16</name>
    <dbReference type="NCBI Taxonomy" id="1127483"/>
    <lineage>
        <taxon>Bacteria</taxon>
        <taxon>Pseudomonadati</taxon>
        <taxon>Pseudomonadota</taxon>
        <taxon>Betaproteobacteria</taxon>
        <taxon>Burkholderiales</taxon>
        <taxon>Burkholderiaceae</taxon>
        <taxon>Cupriavidus</taxon>
    </lineage>
</organism>
<dbReference type="PANTHER" id="PTHR30006">
    <property type="entry name" value="THIAMINE-BINDING PERIPLASMIC PROTEIN-RELATED"/>
    <property type="match status" value="1"/>
</dbReference>
<dbReference type="OrthoDB" id="305758at2"/>
<feature type="chain" id="PRO_5003554397" evidence="2">
    <location>
        <begin position="39"/>
        <end position="362"/>
    </location>
</feature>
<dbReference type="GO" id="GO:0015846">
    <property type="term" value="P:polyamine transport"/>
    <property type="evidence" value="ECO:0007669"/>
    <property type="project" value="InterPro"/>
</dbReference>
<dbReference type="GO" id="GO:0015888">
    <property type="term" value="P:thiamine transport"/>
    <property type="evidence" value="ECO:0007669"/>
    <property type="project" value="TreeGrafter"/>
</dbReference>
<dbReference type="GO" id="GO:0019808">
    <property type="term" value="F:polyamine binding"/>
    <property type="evidence" value="ECO:0007669"/>
    <property type="project" value="InterPro"/>
</dbReference>
<sequence>MGSETRCTNQSITRRITRHITKAALLAAGTVVTLGAAAQPARLTVAMYGGNWGDAFRSCVAEPFTKATGIAVTPEVGTSTTTLAKLQQQKAAPSIDVAWMDGGISELAFQAGVVDNLDAAAIPNLKNVIAKAVYRSGNTNYAVGSGYYSLGLAYSTKSVKPAPTSWKDIWKPEYAGAVAVPSPANSSGVPFVVFMARVWGIDPANLAPVYAKLAALDTALYFDSSGAATNAFQSGEAVIGAHFNVGAWDLIDKGVPIGFVVPKEGAWATDARLHLVKGSRNKAAAEKFINTALTPEAATCLATKLYLGPAVQGVKLPSEVARKLPWGAQGSVDSLSLFDWSVLNARRAEITDAWNRQVARKR</sequence>
<evidence type="ECO:0000313" key="4">
    <source>
        <dbReference type="Proteomes" id="UP000005808"/>
    </source>
</evidence>
<comment type="caution">
    <text evidence="3">The sequence shown here is derived from an EMBL/GenBank/DDBJ whole genome shotgun (WGS) entry which is preliminary data.</text>
</comment>
<dbReference type="PATRIC" id="fig|1127483.3.peg.4549"/>
<dbReference type="GO" id="GO:0030976">
    <property type="term" value="F:thiamine pyrophosphate binding"/>
    <property type="evidence" value="ECO:0007669"/>
    <property type="project" value="TreeGrafter"/>
</dbReference>
<dbReference type="Pfam" id="PF13416">
    <property type="entry name" value="SBP_bac_8"/>
    <property type="match status" value="1"/>
</dbReference>
<reference evidence="3 4" key="1">
    <citation type="journal article" date="2012" name="J. Bacteriol.">
        <title>De Novo Genome Project of Cupriavidus basilensis OR16.</title>
        <authorList>
            <person name="Cserhati M."/>
            <person name="Kriszt B."/>
            <person name="Szoboszlay S."/>
            <person name="Toth A."/>
            <person name="Szabo I."/>
            <person name="Tancsics A."/>
            <person name="Nagy I."/>
            <person name="Horvath B."/>
            <person name="Nagy I."/>
            <person name="Kukolya J."/>
        </authorList>
    </citation>
    <scope>NUCLEOTIDE SEQUENCE [LARGE SCALE GENOMIC DNA]</scope>
    <source>
        <strain evidence="3 4">OR16</strain>
    </source>
</reference>
<proteinExistence type="predicted"/>
<dbReference type="CDD" id="cd13589">
    <property type="entry name" value="PBP2_polyamine_RpCGA009"/>
    <property type="match status" value="1"/>
</dbReference>
<evidence type="ECO:0000256" key="1">
    <source>
        <dbReference type="ARBA" id="ARBA00022729"/>
    </source>
</evidence>
<accession>H1S962</accession>
<keyword evidence="1 2" id="KW-0732">Signal</keyword>
<gene>
    <name evidence="3" type="ORF">OR16_22763</name>
</gene>
<dbReference type="SUPFAM" id="SSF53850">
    <property type="entry name" value="Periplasmic binding protein-like II"/>
    <property type="match status" value="1"/>
</dbReference>
<dbReference type="EMBL" id="AHJE01000056">
    <property type="protein sequence ID" value="EHP40912.1"/>
    <property type="molecule type" value="Genomic_DNA"/>
</dbReference>
<dbReference type="GO" id="GO:0030288">
    <property type="term" value="C:outer membrane-bounded periplasmic space"/>
    <property type="evidence" value="ECO:0007669"/>
    <property type="project" value="TreeGrafter"/>
</dbReference>
<dbReference type="RefSeq" id="WP_006159969.1">
    <property type="nucleotide sequence ID" value="NZ_AHJE01000056.1"/>
</dbReference>
<dbReference type="InterPro" id="IPR006059">
    <property type="entry name" value="SBP"/>
</dbReference>
<protein>
    <submittedName>
        <fullName evidence="3">Extracellular solute-binding family protein</fullName>
    </submittedName>
</protein>
<dbReference type="PRINTS" id="PR00909">
    <property type="entry name" value="SPERMDNBNDNG"/>
</dbReference>
<evidence type="ECO:0000256" key="2">
    <source>
        <dbReference type="SAM" id="SignalP"/>
    </source>
</evidence>
<dbReference type="GO" id="GO:0030975">
    <property type="term" value="F:thiamine binding"/>
    <property type="evidence" value="ECO:0007669"/>
    <property type="project" value="TreeGrafter"/>
</dbReference>
<dbReference type="InterPro" id="IPR001188">
    <property type="entry name" value="Sperm_putr-bd"/>
</dbReference>